<gene>
    <name evidence="4" type="ORF">B9Z65_6965</name>
</gene>
<feature type="compositionally biased region" description="Basic and acidic residues" evidence="2">
    <location>
        <begin position="495"/>
        <end position="506"/>
    </location>
</feature>
<keyword evidence="3" id="KW-0812">Transmembrane</keyword>
<evidence type="ECO:0000256" key="1">
    <source>
        <dbReference type="SAM" id="Coils"/>
    </source>
</evidence>
<dbReference type="EMBL" id="NHZQ01000331">
    <property type="protein sequence ID" value="PSK43011.1"/>
    <property type="molecule type" value="Genomic_DNA"/>
</dbReference>
<keyword evidence="3" id="KW-0472">Membrane</keyword>
<organism evidence="4 5">
    <name type="scientific">Elsinoe australis</name>
    <dbReference type="NCBI Taxonomy" id="40998"/>
    <lineage>
        <taxon>Eukaryota</taxon>
        <taxon>Fungi</taxon>
        <taxon>Dikarya</taxon>
        <taxon>Ascomycota</taxon>
        <taxon>Pezizomycotina</taxon>
        <taxon>Dothideomycetes</taxon>
        <taxon>Dothideomycetidae</taxon>
        <taxon>Myriangiales</taxon>
        <taxon>Elsinoaceae</taxon>
        <taxon>Elsinoe</taxon>
    </lineage>
</organism>
<evidence type="ECO:0000313" key="4">
    <source>
        <dbReference type="EMBL" id="PSK43011.1"/>
    </source>
</evidence>
<sequence>MSAATTSSPTTPAVAGKEPTFGPWRPRVRAATAAGISGAVTLTLSYYVFLYMVVLAISLIRSLVKLLSYNPPTISLGENSRSLLLALILLLATIWCYYLYHFILTNTVLERHANAASEAKRDLAAKAEQLDAADKLLTAAREQIAKRDRDVATRDQDLAAKEKQLANNAARIDGLIAVLRKSDESLSQARTDLTARDAEIAELREQLAEAEDEVWELEGKEEALCEALDGRYEEIVDLESEVELLKREVEGKVEAIRELRGEIAGKDGIFAAVHQAGTQGLAMGRELVEMVRAKEEEVERVKGEMAVWEERAREKDEQLVAVRGQAAVWEETVREKQELLEVMRREAAGCQERVRREQGTVASLQAEMGRKCLAITNGFEKKLSEKERRLRESERKMNVAEGVAAYWKRVAAKRENAAVEAAYRTMLWELLDMVERVEGTEERDEDSGDQGDDEDDDEGDDDDDNKDDDASDNQGSDGADEDEDFKDDDSEGDWDDKSASDSDGFREASTADETVDDWANIPACPMGSNVAQESASNIPDTSSDDSWDITPAKSNALPAGDQRGSLSPTMLPLPTSGPSDGEGFVSSSAVLTASHRAYRLRRLGNVLSVEVSVLHAQPRRSSKESARLDMLRERLGNVNRRIDALLLQEVWIKGR</sequence>
<name>A0A2P7Z486_9PEZI</name>
<dbReference type="Proteomes" id="UP000243723">
    <property type="component" value="Unassembled WGS sequence"/>
</dbReference>
<dbReference type="Gene3D" id="1.10.287.1490">
    <property type="match status" value="1"/>
</dbReference>
<dbReference type="AlphaFoldDB" id="A0A2P7Z486"/>
<evidence type="ECO:0000256" key="3">
    <source>
        <dbReference type="SAM" id="Phobius"/>
    </source>
</evidence>
<feature type="transmembrane region" description="Helical" evidence="3">
    <location>
        <begin position="84"/>
        <end position="103"/>
    </location>
</feature>
<dbReference type="GO" id="GO:0000428">
    <property type="term" value="C:DNA-directed RNA polymerase complex"/>
    <property type="evidence" value="ECO:0007669"/>
    <property type="project" value="UniProtKB-KW"/>
</dbReference>
<feature type="compositionally biased region" description="Acidic residues" evidence="2">
    <location>
        <begin position="478"/>
        <end position="494"/>
    </location>
</feature>
<keyword evidence="3" id="KW-1133">Transmembrane helix</keyword>
<keyword evidence="1" id="KW-0175">Coiled coil</keyword>
<protein>
    <submittedName>
        <fullName evidence="4">DNA-directed RNA polymerase II subunit rpb1</fullName>
    </submittedName>
</protein>
<comment type="caution">
    <text evidence="4">The sequence shown here is derived from an EMBL/GenBank/DDBJ whole genome shotgun (WGS) entry which is preliminary data.</text>
</comment>
<keyword evidence="4" id="KW-0804">Transcription</keyword>
<feature type="coiled-coil region" evidence="1">
    <location>
        <begin position="109"/>
        <end position="143"/>
    </location>
</feature>
<feature type="coiled-coil region" evidence="1">
    <location>
        <begin position="291"/>
        <end position="403"/>
    </location>
</feature>
<feature type="region of interest" description="Disordered" evidence="2">
    <location>
        <begin position="438"/>
        <end position="571"/>
    </location>
</feature>
<feature type="compositionally biased region" description="Polar residues" evidence="2">
    <location>
        <begin position="529"/>
        <end position="541"/>
    </location>
</feature>
<reference evidence="4 5" key="1">
    <citation type="submission" date="2017-05" db="EMBL/GenBank/DDBJ databases">
        <title>Draft genome sequence of Elsinoe australis.</title>
        <authorList>
            <person name="Cheng Q."/>
        </authorList>
    </citation>
    <scope>NUCLEOTIDE SEQUENCE [LARGE SCALE GENOMIC DNA]</scope>
    <source>
        <strain evidence="4 5">NL1</strain>
    </source>
</reference>
<proteinExistence type="predicted"/>
<evidence type="ECO:0000256" key="2">
    <source>
        <dbReference type="SAM" id="MobiDB-lite"/>
    </source>
</evidence>
<feature type="transmembrane region" description="Helical" evidence="3">
    <location>
        <begin position="44"/>
        <end position="64"/>
    </location>
</feature>
<accession>A0A2P7Z486</accession>
<keyword evidence="5" id="KW-1185">Reference proteome</keyword>
<keyword evidence="4" id="KW-0240">DNA-directed RNA polymerase</keyword>
<feature type="compositionally biased region" description="Acidic residues" evidence="2">
    <location>
        <begin position="441"/>
        <end position="471"/>
    </location>
</feature>
<feature type="coiled-coil region" evidence="1">
    <location>
        <begin position="186"/>
        <end position="262"/>
    </location>
</feature>
<evidence type="ECO:0000313" key="5">
    <source>
        <dbReference type="Proteomes" id="UP000243723"/>
    </source>
</evidence>